<dbReference type="EMBL" id="CAXAMN010000002">
    <property type="protein sequence ID" value="CAK8985504.1"/>
    <property type="molecule type" value="Genomic_DNA"/>
</dbReference>
<evidence type="ECO:0000313" key="3">
    <source>
        <dbReference type="Proteomes" id="UP001642484"/>
    </source>
</evidence>
<comment type="caution">
    <text evidence="2">The sequence shown here is derived from an EMBL/GenBank/DDBJ whole genome shotgun (WGS) entry which is preliminary data.</text>
</comment>
<dbReference type="Proteomes" id="UP001642484">
    <property type="component" value="Unassembled WGS sequence"/>
</dbReference>
<reference evidence="2 3" key="1">
    <citation type="submission" date="2024-02" db="EMBL/GenBank/DDBJ databases">
        <authorList>
            <person name="Chen Y."/>
            <person name="Shah S."/>
            <person name="Dougan E. K."/>
            <person name="Thang M."/>
            <person name="Chan C."/>
        </authorList>
    </citation>
    <scope>NUCLEOTIDE SEQUENCE [LARGE SCALE GENOMIC DNA]</scope>
</reference>
<gene>
    <name evidence="2" type="ORF">CCMP2556_LOCUS149</name>
</gene>
<keyword evidence="3" id="KW-1185">Reference proteome</keyword>
<sequence>MLHVRHPTLFELDRVIEANNSQKRRQPVCLMTKSERFPPMTKRPKDLSPGQYKTD</sequence>
<accession>A0ABP0H8G7</accession>
<proteinExistence type="predicted"/>
<protein>
    <submittedName>
        <fullName evidence="2">Uncharacterized protein</fullName>
    </submittedName>
</protein>
<evidence type="ECO:0000313" key="2">
    <source>
        <dbReference type="EMBL" id="CAK8985504.1"/>
    </source>
</evidence>
<organism evidence="2 3">
    <name type="scientific">Durusdinium trenchii</name>
    <dbReference type="NCBI Taxonomy" id="1381693"/>
    <lineage>
        <taxon>Eukaryota</taxon>
        <taxon>Sar</taxon>
        <taxon>Alveolata</taxon>
        <taxon>Dinophyceae</taxon>
        <taxon>Suessiales</taxon>
        <taxon>Symbiodiniaceae</taxon>
        <taxon>Durusdinium</taxon>
    </lineage>
</organism>
<evidence type="ECO:0000256" key="1">
    <source>
        <dbReference type="SAM" id="MobiDB-lite"/>
    </source>
</evidence>
<feature type="region of interest" description="Disordered" evidence="1">
    <location>
        <begin position="32"/>
        <end position="55"/>
    </location>
</feature>
<name>A0ABP0H8G7_9DINO</name>